<dbReference type="Gene3D" id="4.10.240.10">
    <property type="entry name" value="Zn(2)-C6 fungal-type DNA-binding domain"/>
    <property type="match status" value="1"/>
</dbReference>
<evidence type="ECO:0000256" key="2">
    <source>
        <dbReference type="ARBA" id="ARBA00023015"/>
    </source>
</evidence>
<feature type="domain" description="Zn(2)-C6 fungal-type" evidence="7">
    <location>
        <begin position="21"/>
        <end position="54"/>
    </location>
</feature>
<evidence type="ECO:0000313" key="9">
    <source>
        <dbReference type="Proteomes" id="UP001213681"/>
    </source>
</evidence>
<keyword evidence="4" id="KW-0804">Transcription</keyword>
<keyword evidence="2" id="KW-0805">Transcription regulation</keyword>
<evidence type="ECO:0000259" key="7">
    <source>
        <dbReference type="PROSITE" id="PS50048"/>
    </source>
</evidence>
<dbReference type="GO" id="GO:0000978">
    <property type="term" value="F:RNA polymerase II cis-regulatory region sequence-specific DNA binding"/>
    <property type="evidence" value="ECO:0007669"/>
    <property type="project" value="TreeGrafter"/>
</dbReference>
<sequence>MSSKSNITKRGTPRRRKIALACETCRDKKVRCDGEKPICGPCARRSYAIEQCVYKIENARSASNDAYLKVLHDRIRELEETCARNGVSVPRASSHDIQEGQSRGPSASQEPQSSSKTLDTESRTSVAAEGLLGLGSTASLAGFRHPSLASILSPTAAPQQTTRASMHSNQATRRSSGHVAGTPLENPGSGNVYPSPSLNSHGNVTAMGAISAGDDGECTDSPRDQYYGNSSVASFMRLAGDSIPIRSYLQALKRKEDDTPGGSYGDAGLWRDINFPTTGLQFDDYSLPPRPLADHLLECFWDRVYCLYPFFHRPSFEQAYENLWGSSKWAKPELPELNIGLGGTFDSGHQSIVFHCALNAIFSLGCHFSDIPAAEREAAAYSFFLRSKRFVGLDLLDTGTIGVVQTLLIISLLLQSTPYPNRCWNAIGVACRVALGLGLHETATQSSLKPLEKEIRRRTWHGCVIMDMIVSMTFGRPSMTSQVSPTPLPVMEPQSQSDDPCELSGQFCDHQLGYMTFYVSTIELYKILESILSDIYNTWQSHSNFQRPASLRDSKHSSLDVIMELDDKLSSYEANVPSVLNWTNGQASHISTSQQGSIFKRQRNVLRARFIHLRLLLYRPMFTQLCSDQRAGLARQTGPEANTDIPRQEKNVIYSSMSVNCAAACATAAMELVSLVYETYRTSLTDAWWYNGFYTSTAGFVLIMSYTCRSILDQVDMQAVDTAWQRCEEILTNMASFSLSARNSLQFLQVTHQYIMQNYTVAPRSEGSRTSAPAQPQAYERSARQQALSIQLADPMSEESSSLDPGSNHAPNIHPFMSWDEMGLGQEEFGFLGRFDLPDLASWFSDIPDIP</sequence>
<accession>A0AAD6BWL9</accession>
<evidence type="ECO:0000256" key="5">
    <source>
        <dbReference type="ARBA" id="ARBA00023242"/>
    </source>
</evidence>
<evidence type="ECO:0000256" key="3">
    <source>
        <dbReference type="ARBA" id="ARBA00023125"/>
    </source>
</evidence>
<dbReference type="GO" id="GO:0008270">
    <property type="term" value="F:zinc ion binding"/>
    <property type="evidence" value="ECO:0007669"/>
    <property type="project" value="InterPro"/>
</dbReference>
<dbReference type="InterPro" id="IPR007219">
    <property type="entry name" value="XnlR_reg_dom"/>
</dbReference>
<feature type="region of interest" description="Disordered" evidence="6">
    <location>
        <begin position="794"/>
        <end position="814"/>
    </location>
</feature>
<feature type="compositionally biased region" description="Polar residues" evidence="6">
    <location>
        <begin position="99"/>
        <end position="117"/>
    </location>
</feature>
<evidence type="ECO:0000256" key="6">
    <source>
        <dbReference type="SAM" id="MobiDB-lite"/>
    </source>
</evidence>
<dbReference type="Pfam" id="PF00172">
    <property type="entry name" value="Zn_clus"/>
    <property type="match status" value="1"/>
</dbReference>
<dbReference type="InterPro" id="IPR051127">
    <property type="entry name" value="Fungal_SecMet_Regulators"/>
</dbReference>
<dbReference type="GeneID" id="81602897"/>
<dbReference type="AlphaFoldDB" id="A0AAD6BWL9"/>
<evidence type="ECO:0000256" key="4">
    <source>
        <dbReference type="ARBA" id="ARBA00023163"/>
    </source>
</evidence>
<gene>
    <name evidence="8" type="ORF">N7458_009272</name>
</gene>
<evidence type="ECO:0000256" key="1">
    <source>
        <dbReference type="ARBA" id="ARBA00022723"/>
    </source>
</evidence>
<reference evidence="8" key="1">
    <citation type="submission" date="2022-12" db="EMBL/GenBank/DDBJ databases">
        <authorList>
            <person name="Petersen C."/>
        </authorList>
    </citation>
    <scope>NUCLEOTIDE SEQUENCE</scope>
    <source>
        <strain evidence="8">IBT 16125</strain>
    </source>
</reference>
<dbReference type="SMART" id="SM00066">
    <property type="entry name" value="GAL4"/>
    <property type="match status" value="1"/>
</dbReference>
<protein>
    <recommendedName>
        <fullName evidence="7">Zn(2)-C6 fungal-type domain-containing protein</fullName>
    </recommendedName>
</protein>
<feature type="region of interest" description="Disordered" evidence="6">
    <location>
        <begin position="156"/>
        <end position="223"/>
    </location>
</feature>
<feature type="compositionally biased region" description="Polar residues" evidence="6">
    <location>
        <begin position="188"/>
        <end position="203"/>
    </location>
</feature>
<keyword evidence="5" id="KW-0539">Nucleus</keyword>
<dbReference type="InterPro" id="IPR036864">
    <property type="entry name" value="Zn2-C6_fun-type_DNA-bd_sf"/>
</dbReference>
<feature type="region of interest" description="Disordered" evidence="6">
    <location>
        <begin position="86"/>
        <end position="124"/>
    </location>
</feature>
<keyword evidence="3" id="KW-0238">DNA-binding</keyword>
<feature type="compositionally biased region" description="Polar residues" evidence="6">
    <location>
        <begin position="156"/>
        <end position="174"/>
    </location>
</feature>
<comment type="caution">
    <text evidence="8">The sequence shown here is derived from an EMBL/GenBank/DDBJ whole genome shotgun (WGS) entry which is preliminary data.</text>
</comment>
<dbReference type="CDD" id="cd12148">
    <property type="entry name" value="fungal_TF_MHR"/>
    <property type="match status" value="1"/>
</dbReference>
<organism evidence="8 9">
    <name type="scientific">Penicillium daleae</name>
    <dbReference type="NCBI Taxonomy" id="63821"/>
    <lineage>
        <taxon>Eukaryota</taxon>
        <taxon>Fungi</taxon>
        <taxon>Dikarya</taxon>
        <taxon>Ascomycota</taxon>
        <taxon>Pezizomycotina</taxon>
        <taxon>Eurotiomycetes</taxon>
        <taxon>Eurotiomycetidae</taxon>
        <taxon>Eurotiales</taxon>
        <taxon>Aspergillaceae</taxon>
        <taxon>Penicillium</taxon>
    </lineage>
</organism>
<keyword evidence="9" id="KW-1185">Reference proteome</keyword>
<name>A0AAD6BWL9_9EURO</name>
<dbReference type="PANTHER" id="PTHR47424">
    <property type="entry name" value="REGULATORY PROTEIN GAL4"/>
    <property type="match status" value="1"/>
</dbReference>
<dbReference type="PROSITE" id="PS50048">
    <property type="entry name" value="ZN2_CY6_FUNGAL_2"/>
    <property type="match status" value="1"/>
</dbReference>
<dbReference type="GO" id="GO:0005634">
    <property type="term" value="C:nucleus"/>
    <property type="evidence" value="ECO:0007669"/>
    <property type="project" value="TreeGrafter"/>
</dbReference>
<dbReference type="SMART" id="SM00906">
    <property type="entry name" value="Fungal_trans"/>
    <property type="match status" value="1"/>
</dbReference>
<dbReference type="InterPro" id="IPR001138">
    <property type="entry name" value="Zn2Cys6_DnaBD"/>
</dbReference>
<keyword evidence="1" id="KW-0479">Metal-binding</keyword>
<dbReference type="EMBL" id="JAPVEA010000008">
    <property type="protein sequence ID" value="KAJ5438274.1"/>
    <property type="molecule type" value="Genomic_DNA"/>
</dbReference>
<dbReference type="Proteomes" id="UP001213681">
    <property type="component" value="Unassembled WGS sequence"/>
</dbReference>
<dbReference type="PANTHER" id="PTHR47424:SF4">
    <property type="entry name" value="ZN(II)2CYS6 TRANSCRIPTION FACTOR (EUROFUNG)"/>
    <property type="match status" value="1"/>
</dbReference>
<evidence type="ECO:0000313" key="8">
    <source>
        <dbReference type="EMBL" id="KAJ5438274.1"/>
    </source>
</evidence>
<dbReference type="GO" id="GO:0000981">
    <property type="term" value="F:DNA-binding transcription factor activity, RNA polymerase II-specific"/>
    <property type="evidence" value="ECO:0007669"/>
    <property type="project" value="InterPro"/>
</dbReference>
<dbReference type="GO" id="GO:0006351">
    <property type="term" value="P:DNA-templated transcription"/>
    <property type="evidence" value="ECO:0007669"/>
    <property type="project" value="InterPro"/>
</dbReference>
<dbReference type="GO" id="GO:0000435">
    <property type="term" value="P:positive regulation of transcription from RNA polymerase II promoter by galactose"/>
    <property type="evidence" value="ECO:0007669"/>
    <property type="project" value="TreeGrafter"/>
</dbReference>
<dbReference type="CDD" id="cd00067">
    <property type="entry name" value="GAL4"/>
    <property type="match status" value="1"/>
</dbReference>
<dbReference type="RefSeq" id="XP_056761503.1">
    <property type="nucleotide sequence ID" value="XM_056912654.1"/>
</dbReference>
<dbReference type="Pfam" id="PF04082">
    <property type="entry name" value="Fungal_trans"/>
    <property type="match status" value="1"/>
</dbReference>
<reference evidence="8" key="2">
    <citation type="journal article" date="2023" name="IMA Fungus">
        <title>Comparative genomic study of the Penicillium genus elucidates a diverse pangenome and 15 lateral gene transfer events.</title>
        <authorList>
            <person name="Petersen C."/>
            <person name="Sorensen T."/>
            <person name="Nielsen M.R."/>
            <person name="Sondergaard T.E."/>
            <person name="Sorensen J.L."/>
            <person name="Fitzpatrick D.A."/>
            <person name="Frisvad J.C."/>
            <person name="Nielsen K.L."/>
        </authorList>
    </citation>
    <scope>NUCLEOTIDE SEQUENCE</scope>
    <source>
        <strain evidence="8">IBT 16125</strain>
    </source>
</reference>
<proteinExistence type="predicted"/>
<dbReference type="SUPFAM" id="SSF57701">
    <property type="entry name" value="Zn2/Cys6 DNA-binding domain"/>
    <property type="match status" value="1"/>
</dbReference>